<evidence type="ECO:0000313" key="2">
    <source>
        <dbReference type="Proteomes" id="UP000617402"/>
    </source>
</evidence>
<name>A0ABR7T766_HELCL</name>
<protein>
    <submittedName>
        <fullName evidence="1">Phage tail assembly chaperone</fullName>
    </submittedName>
</protein>
<dbReference type="InterPro" id="IPR019056">
    <property type="entry name" value="Phage_TAC_6"/>
</dbReference>
<dbReference type="Proteomes" id="UP000617402">
    <property type="component" value="Unassembled WGS sequence"/>
</dbReference>
<reference evidence="1 2" key="1">
    <citation type="submission" date="2020-07" db="EMBL/GenBank/DDBJ databases">
        <title>Draft whole-genome sequence of Heliobacterium chlorum DSM 3682, type strain.</title>
        <authorList>
            <person name="Kyndt J.A."/>
            <person name="Meyer T.E."/>
            <person name="Imhoff J.F."/>
        </authorList>
    </citation>
    <scope>NUCLEOTIDE SEQUENCE [LARGE SCALE GENOMIC DNA]</scope>
    <source>
        <strain evidence="1 2">DSM 3682</strain>
    </source>
</reference>
<organism evidence="1 2">
    <name type="scientific">Heliobacterium chlorum</name>
    <dbReference type="NCBI Taxonomy" id="2698"/>
    <lineage>
        <taxon>Bacteria</taxon>
        <taxon>Bacillati</taxon>
        <taxon>Bacillota</taxon>
        <taxon>Clostridia</taxon>
        <taxon>Eubacteriales</taxon>
        <taxon>Heliobacteriaceae</taxon>
        <taxon>Heliobacterium</taxon>
    </lineage>
</organism>
<comment type="caution">
    <text evidence="1">The sequence shown here is derived from an EMBL/GenBank/DDBJ whole genome shotgun (WGS) entry which is preliminary data.</text>
</comment>
<dbReference type="RefSeq" id="WP_188041295.1">
    <property type="nucleotide sequence ID" value="NZ_JACVHF010000020.1"/>
</dbReference>
<keyword evidence="2" id="KW-1185">Reference proteome</keyword>
<sequence length="105" mass="12447">MTRADWDQLKKVAFGSLRLLPEQFWSLTLGELLDLIEYRIEHEQQRQAAEYHRTAWLACHIMNTSGNLKRLVTPDKLLGNSTDVKRIDRKEQHKQLDELKQKFQS</sequence>
<accession>A0ABR7T766</accession>
<gene>
    <name evidence="1" type="ORF">H1S01_15335</name>
</gene>
<dbReference type="Pfam" id="PF09550">
    <property type="entry name" value="Phage_TAC_6"/>
    <property type="match status" value="1"/>
</dbReference>
<proteinExistence type="predicted"/>
<evidence type="ECO:0000313" key="1">
    <source>
        <dbReference type="EMBL" id="MBC9785858.1"/>
    </source>
</evidence>
<dbReference type="EMBL" id="JACVHF010000020">
    <property type="protein sequence ID" value="MBC9785858.1"/>
    <property type="molecule type" value="Genomic_DNA"/>
</dbReference>